<dbReference type="OrthoDB" id="7843333at2"/>
<dbReference type="Pfam" id="PF05119">
    <property type="entry name" value="Terminase_4"/>
    <property type="match status" value="2"/>
</dbReference>
<dbReference type="RefSeq" id="WP_109706383.1">
    <property type="nucleotide sequence ID" value="NZ_QGDB01000003.1"/>
</dbReference>
<comment type="caution">
    <text evidence="2">The sequence shown here is derived from an EMBL/GenBank/DDBJ whole genome shotgun (WGS) entry which is preliminary data.</text>
</comment>
<evidence type="ECO:0000256" key="1">
    <source>
        <dbReference type="SAM" id="MobiDB-lite"/>
    </source>
</evidence>
<gene>
    <name evidence="2" type="ORF">DKP76_10545</name>
</gene>
<dbReference type="AlphaFoldDB" id="A0A316JBN7"/>
<organism evidence="2 3">
    <name type="scientific">Falsochrobactrum shanghaiense</name>
    <dbReference type="NCBI Taxonomy" id="2201899"/>
    <lineage>
        <taxon>Bacteria</taxon>
        <taxon>Pseudomonadati</taxon>
        <taxon>Pseudomonadota</taxon>
        <taxon>Alphaproteobacteria</taxon>
        <taxon>Hyphomicrobiales</taxon>
        <taxon>Brucellaceae</taxon>
        <taxon>Falsochrobactrum</taxon>
    </lineage>
</organism>
<reference evidence="2 3" key="1">
    <citation type="submission" date="2018-05" db="EMBL/GenBank/DDBJ databases">
        <title>Comparative genomic sequence analysis between strain HN4 and CCM 8460T (Falsochrobactrum ovis) will provide more evidence to prove that HN4 is a new species of Falsochrobactrum.</title>
        <authorList>
            <person name="Lyu W."/>
            <person name="Sun L."/>
            <person name="Yao L."/>
        </authorList>
    </citation>
    <scope>NUCLEOTIDE SEQUENCE [LARGE SCALE GENOMIC DNA]</scope>
    <source>
        <strain evidence="2 3">HN4</strain>
    </source>
</reference>
<sequence length="124" mass="13733">MKGAKPRLVIDNDAMDRVPAPPAWLSKEAKAEWRRVMPGLIERRILTNGDLGSLENYCTAMGRVRQLEDKLQGDFDAVLFRAQDKAMTTARQLAAELGLTPVSRSRPAVRKASDGDEDLSPLDI</sequence>
<dbReference type="InterPro" id="IPR006448">
    <property type="entry name" value="Phage_term_ssu_P27"/>
</dbReference>
<evidence type="ECO:0000313" key="3">
    <source>
        <dbReference type="Proteomes" id="UP000245865"/>
    </source>
</evidence>
<feature type="compositionally biased region" description="Acidic residues" evidence="1">
    <location>
        <begin position="115"/>
        <end position="124"/>
    </location>
</feature>
<dbReference type="Proteomes" id="UP000245865">
    <property type="component" value="Unassembled WGS sequence"/>
</dbReference>
<proteinExistence type="predicted"/>
<protein>
    <submittedName>
        <fullName evidence="2">Phage terminase small subunit P27 family</fullName>
    </submittedName>
</protein>
<accession>A0A316JBN7</accession>
<dbReference type="EMBL" id="QGDB01000003">
    <property type="protein sequence ID" value="PWL18149.1"/>
    <property type="molecule type" value="Genomic_DNA"/>
</dbReference>
<name>A0A316JBN7_9HYPH</name>
<keyword evidence="3" id="KW-1185">Reference proteome</keyword>
<evidence type="ECO:0000313" key="2">
    <source>
        <dbReference type="EMBL" id="PWL18149.1"/>
    </source>
</evidence>
<feature type="region of interest" description="Disordered" evidence="1">
    <location>
        <begin position="103"/>
        <end position="124"/>
    </location>
</feature>